<dbReference type="SUPFAM" id="SSF50129">
    <property type="entry name" value="GroES-like"/>
    <property type="match status" value="1"/>
</dbReference>
<dbReference type="Gene3D" id="3.40.50.720">
    <property type="entry name" value="NAD(P)-binding Rossmann-like Domain"/>
    <property type="match status" value="1"/>
</dbReference>
<dbReference type="GO" id="GO:0006062">
    <property type="term" value="P:sorbitol catabolic process"/>
    <property type="evidence" value="ECO:0007669"/>
    <property type="project" value="TreeGrafter"/>
</dbReference>
<keyword evidence="8" id="KW-1185">Reference proteome</keyword>
<dbReference type="Proteomes" id="UP000479000">
    <property type="component" value="Unassembled WGS sequence"/>
</dbReference>
<dbReference type="OrthoDB" id="1879366at2759"/>
<evidence type="ECO:0000259" key="6">
    <source>
        <dbReference type="Pfam" id="PF08240"/>
    </source>
</evidence>
<dbReference type="InterPro" id="IPR011032">
    <property type="entry name" value="GroES-like_sf"/>
</dbReference>
<evidence type="ECO:0000256" key="2">
    <source>
        <dbReference type="ARBA" id="ARBA00008072"/>
    </source>
</evidence>
<sequence length="184" mass="19670">MNLDNIIMTTNPNCVFPGDRVAIEPGVPCRICDFCKEGKYNLCLEMVFCATPPVHGNLSRYYVHAADFCFKLPPHVSLEEGALLEPLSVGVHACRRAGVGLGSNVLVLGAGPIGLVTILTAKAMGASKVLLTRSLSPLGKSSFTRVVVKNYSHPMNRDAEVSLEQLGKSFLGHLSGALNSYIPS</sequence>
<proteinExistence type="inferred from homology"/>
<evidence type="ECO:0000313" key="7">
    <source>
        <dbReference type="EMBL" id="CAA9994910.1"/>
    </source>
</evidence>
<dbReference type="GO" id="GO:0003939">
    <property type="term" value="F:L-iditol 2-dehydrogenase (NAD+) activity"/>
    <property type="evidence" value="ECO:0007669"/>
    <property type="project" value="TreeGrafter"/>
</dbReference>
<dbReference type="PANTHER" id="PTHR43161">
    <property type="entry name" value="SORBITOL DEHYDROGENASE"/>
    <property type="match status" value="1"/>
</dbReference>
<evidence type="ECO:0000256" key="5">
    <source>
        <dbReference type="ARBA" id="ARBA00023002"/>
    </source>
</evidence>
<dbReference type="Pfam" id="PF08240">
    <property type="entry name" value="ADH_N"/>
    <property type="match status" value="1"/>
</dbReference>
<gene>
    <name evidence="7" type="ORF">NTEN_LOCUS1726</name>
</gene>
<dbReference type="InterPro" id="IPR013154">
    <property type="entry name" value="ADH-like_N"/>
</dbReference>
<comment type="cofactor">
    <cofactor evidence="1">
        <name>Zn(2+)</name>
        <dbReference type="ChEBI" id="CHEBI:29105"/>
    </cofactor>
</comment>
<evidence type="ECO:0000256" key="1">
    <source>
        <dbReference type="ARBA" id="ARBA00001947"/>
    </source>
</evidence>
<name>A0A6H5FZD3_9HEMI</name>
<evidence type="ECO:0000313" key="8">
    <source>
        <dbReference type="Proteomes" id="UP000479000"/>
    </source>
</evidence>
<accession>A0A6H5FZD3</accession>
<feature type="domain" description="Alcohol dehydrogenase-like N-terminal" evidence="6">
    <location>
        <begin position="16"/>
        <end position="73"/>
    </location>
</feature>
<reference evidence="7 8" key="1">
    <citation type="submission" date="2020-02" db="EMBL/GenBank/DDBJ databases">
        <authorList>
            <person name="Ferguson B K."/>
        </authorList>
    </citation>
    <scope>NUCLEOTIDE SEQUENCE [LARGE SCALE GENOMIC DNA]</scope>
</reference>
<evidence type="ECO:0000256" key="3">
    <source>
        <dbReference type="ARBA" id="ARBA00022723"/>
    </source>
</evidence>
<dbReference type="PANTHER" id="PTHR43161:SF9">
    <property type="entry name" value="SORBITOL DEHYDROGENASE"/>
    <property type="match status" value="1"/>
</dbReference>
<keyword evidence="4" id="KW-0862">Zinc</keyword>
<comment type="similarity">
    <text evidence="2">Belongs to the zinc-containing alcohol dehydrogenase family.</text>
</comment>
<dbReference type="Gene3D" id="3.90.180.10">
    <property type="entry name" value="Medium-chain alcohol dehydrogenases, catalytic domain"/>
    <property type="match status" value="1"/>
</dbReference>
<dbReference type="AlphaFoldDB" id="A0A6H5FZD3"/>
<protein>
    <recommendedName>
        <fullName evidence="6">Alcohol dehydrogenase-like N-terminal domain-containing protein</fullName>
    </recommendedName>
</protein>
<keyword evidence="5" id="KW-0560">Oxidoreductase</keyword>
<dbReference type="EMBL" id="CADCXU010002806">
    <property type="protein sequence ID" value="CAA9994910.1"/>
    <property type="molecule type" value="Genomic_DNA"/>
</dbReference>
<dbReference type="GO" id="GO:0046872">
    <property type="term" value="F:metal ion binding"/>
    <property type="evidence" value="ECO:0007669"/>
    <property type="project" value="UniProtKB-KW"/>
</dbReference>
<keyword evidence="3" id="KW-0479">Metal-binding</keyword>
<evidence type="ECO:0000256" key="4">
    <source>
        <dbReference type="ARBA" id="ARBA00022833"/>
    </source>
</evidence>
<organism evidence="7 8">
    <name type="scientific">Nesidiocoris tenuis</name>
    <dbReference type="NCBI Taxonomy" id="355587"/>
    <lineage>
        <taxon>Eukaryota</taxon>
        <taxon>Metazoa</taxon>
        <taxon>Ecdysozoa</taxon>
        <taxon>Arthropoda</taxon>
        <taxon>Hexapoda</taxon>
        <taxon>Insecta</taxon>
        <taxon>Pterygota</taxon>
        <taxon>Neoptera</taxon>
        <taxon>Paraneoptera</taxon>
        <taxon>Hemiptera</taxon>
        <taxon>Heteroptera</taxon>
        <taxon>Panheteroptera</taxon>
        <taxon>Cimicomorpha</taxon>
        <taxon>Miridae</taxon>
        <taxon>Dicyphina</taxon>
        <taxon>Nesidiocoris</taxon>
    </lineage>
</organism>